<dbReference type="PANTHER" id="PTHR46795">
    <property type="entry name" value="ABC TRANSPORTER PERMEASE-RELATED-RELATED"/>
    <property type="match status" value="1"/>
</dbReference>
<feature type="domain" description="ABC3 transporter permease C-terminal" evidence="7">
    <location>
        <begin position="63"/>
        <end position="183"/>
    </location>
</feature>
<dbReference type="Proteomes" id="UP001144612">
    <property type="component" value="Unassembled WGS sequence"/>
</dbReference>
<comment type="caution">
    <text evidence="8">The sequence shown here is derived from an EMBL/GenBank/DDBJ whole genome shotgun (WGS) entry which is preliminary data.</text>
</comment>
<feature type="transmembrane region" description="Helical" evidence="6">
    <location>
        <begin position="57"/>
        <end position="79"/>
    </location>
</feature>
<feature type="transmembrane region" description="Helical" evidence="6">
    <location>
        <begin position="230"/>
        <end position="250"/>
    </location>
</feature>
<feature type="transmembrane region" description="Helical" evidence="6">
    <location>
        <begin position="18"/>
        <end position="37"/>
    </location>
</feature>
<feature type="transmembrane region" description="Helical" evidence="6">
    <location>
        <begin position="202"/>
        <end position="224"/>
    </location>
</feature>
<reference evidence="8" key="1">
    <citation type="submission" date="2022-12" db="EMBL/GenBank/DDBJ databases">
        <title>Clostridium sp. nov., isolated from industrial wastewater.</title>
        <authorList>
            <person name="Jiayan W."/>
        </authorList>
    </citation>
    <scope>NUCLEOTIDE SEQUENCE</scope>
    <source>
        <strain evidence="8">ZC22-4</strain>
    </source>
</reference>
<keyword evidence="2" id="KW-1003">Cell membrane</keyword>
<evidence type="ECO:0000256" key="2">
    <source>
        <dbReference type="ARBA" id="ARBA00022475"/>
    </source>
</evidence>
<keyword evidence="4 6" id="KW-1133">Transmembrane helix</keyword>
<feature type="transmembrane region" description="Helical" evidence="6">
    <location>
        <begin position="291"/>
        <end position="313"/>
    </location>
</feature>
<evidence type="ECO:0000256" key="6">
    <source>
        <dbReference type="SAM" id="Phobius"/>
    </source>
</evidence>
<feature type="transmembrane region" description="Helical" evidence="6">
    <location>
        <begin position="104"/>
        <end position="137"/>
    </location>
</feature>
<dbReference type="RefSeq" id="WP_268060891.1">
    <property type="nucleotide sequence ID" value="NZ_JAPQFJ010000006.1"/>
</dbReference>
<proteinExistence type="predicted"/>
<feature type="domain" description="ABC3 transporter permease C-terminal" evidence="7">
    <location>
        <begin position="599"/>
        <end position="706"/>
    </location>
</feature>
<comment type="subcellular location">
    <subcellularLocation>
        <location evidence="1">Cell membrane</location>
        <topology evidence="1">Multi-pass membrane protein</topology>
    </subcellularLocation>
</comment>
<feature type="transmembrane region" description="Helical" evidence="6">
    <location>
        <begin position="682"/>
        <end position="706"/>
    </location>
</feature>
<evidence type="ECO:0000259" key="7">
    <source>
        <dbReference type="Pfam" id="PF02687"/>
    </source>
</evidence>
<dbReference type="Pfam" id="PF02687">
    <property type="entry name" value="FtsX"/>
    <property type="match status" value="2"/>
</dbReference>
<feature type="transmembrane region" description="Helical" evidence="6">
    <location>
        <begin position="647"/>
        <end position="670"/>
    </location>
</feature>
<gene>
    <name evidence="8" type="ORF">OW729_07665</name>
</gene>
<accession>A0ABT4D848</accession>
<dbReference type="EMBL" id="JAPQFJ010000006">
    <property type="protein sequence ID" value="MCY6958477.1"/>
    <property type="molecule type" value="Genomic_DNA"/>
</dbReference>
<evidence type="ECO:0000313" key="9">
    <source>
        <dbReference type="Proteomes" id="UP001144612"/>
    </source>
</evidence>
<name>A0ABT4D848_9CLOT</name>
<feature type="transmembrane region" description="Helical" evidence="6">
    <location>
        <begin position="157"/>
        <end position="181"/>
    </location>
</feature>
<dbReference type="InterPro" id="IPR052536">
    <property type="entry name" value="ABC-4_Integral_Memb_Prot"/>
</dbReference>
<dbReference type="PANTHER" id="PTHR46795:SF3">
    <property type="entry name" value="ABC TRANSPORTER PERMEASE"/>
    <property type="match status" value="1"/>
</dbReference>
<keyword evidence="5 6" id="KW-0472">Membrane</keyword>
<evidence type="ECO:0000256" key="1">
    <source>
        <dbReference type="ARBA" id="ARBA00004651"/>
    </source>
</evidence>
<evidence type="ECO:0000256" key="5">
    <source>
        <dbReference type="ARBA" id="ARBA00023136"/>
    </source>
</evidence>
<protein>
    <submittedName>
        <fullName evidence="8">ABC transporter permease</fullName>
    </submittedName>
</protein>
<evidence type="ECO:0000313" key="8">
    <source>
        <dbReference type="EMBL" id="MCY6958477.1"/>
    </source>
</evidence>
<sequence length="723" mass="81879">MFYRLIYRNASRSRKENLIYFATLVTAVASFYIILSLGRQDVILFLKEFESDAIDKFLARMPIVYVFALFLLFFLILFANRYQLNRRSKEFGLYLMLGMRKERLVFQLLAEALITSILALIGGILIGGFLAEIISLTVSKLVGQGIVGHQLTLSLDAIFFTIMGFLFIQFIALTILGGRLFNQDLHQLFYEQMDKKQDMGNFKGNILNILIGSILLGVAYWIVLYHFTDFAGIVPFLAIALGSLGTIFFMKGFGKLLGLLAGLSEHKSTKGLHTFTLRQLQENIANRSTSVAVTSILITLSIILIANGASTILNSGSRLYNRKNSSLYDFTVNLDKPKVKEYLTSKKMAPYVEDLNLLKLGRMKHQGTYGEDGMALSLVDWSKLRNQIIMALPSKYKDEVLSGEIQSYEISEENPEVVNLFGILETGTRTPYLIPESSYNGVLEAIGEKPLNLQSHEIVLYFNPDFVPMDNSDKMPVLDNILEKASKEGQSLMNINNQKVFIRPSIPMRGLVADRSAEIFSAFIVPDDMFEQLIDTENYVSYWNFRIPQKMQEQQGLIKPMMEARDLLKFSGFRFESYLQNFGRQLFGVVATTYTVLYMGFLFLIIACTVLSLQFLTQMKQTGQRYLTLSILGAKRNQMKKSMYRQVLWTFLLPIALACISGAVGIRAMASFVDIYIENQASLYPIAFTFAFIIIVTVAIYGVAVARSADHEIDKLRWKPNID</sequence>
<evidence type="ECO:0000256" key="3">
    <source>
        <dbReference type="ARBA" id="ARBA00022692"/>
    </source>
</evidence>
<feature type="transmembrane region" description="Helical" evidence="6">
    <location>
        <begin position="596"/>
        <end position="616"/>
    </location>
</feature>
<organism evidence="8 9">
    <name type="scientific">Clostridium brassicae</name>
    <dbReference type="NCBI Taxonomy" id="2999072"/>
    <lineage>
        <taxon>Bacteria</taxon>
        <taxon>Bacillati</taxon>
        <taxon>Bacillota</taxon>
        <taxon>Clostridia</taxon>
        <taxon>Eubacteriales</taxon>
        <taxon>Clostridiaceae</taxon>
        <taxon>Clostridium</taxon>
    </lineage>
</organism>
<keyword evidence="9" id="KW-1185">Reference proteome</keyword>
<keyword evidence="3 6" id="KW-0812">Transmembrane</keyword>
<dbReference type="InterPro" id="IPR003838">
    <property type="entry name" value="ABC3_permease_C"/>
</dbReference>
<evidence type="ECO:0000256" key="4">
    <source>
        <dbReference type="ARBA" id="ARBA00022989"/>
    </source>
</evidence>